<protein>
    <submittedName>
        <fullName evidence="2">Ester cyclase</fullName>
    </submittedName>
</protein>
<dbReference type="SUPFAM" id="SSF46894">
    <property type="entry name" value="C-terminal effector domain of the bipartite response regulators"/>
    <property type="match status" value="1"/>
</dbReference>
<dbReference type="SUPFAM" id="SSF54427">
    <property type="entry name" value="NTF2-like"/>
    <property type="match status" value="1"/>
</dbReference>
<keyword evidence="3" id="KW-1185">Reference proteome</keyword>
<dbReference type="EMBL" id="CP038911">
    <property type="protein sequence ID" value="QGO07816.1"/>
    <property type="molecule type" value="Genomic_DNA"/>
</dbReference>
<name>A0A9Q6LPU2_PISSA</name>
<reference evidence="2 3" key="1">
    <citation type="submission" date="2019-04" db="EMBL/GenBank/DDBJ databases">
        <title>Complete genome sequencing of Piscirickettsia salmonis strain Psal-009.</title>
        <authorList>
            <person name="Schober I."/>
            <person name="Bunk B."/>
            <person name="Sproer C."/>
            <person name="Carril G.P."/>
            <person name="Riedel T."/>
            <person name="Flores-Herrera P.A."/>
            <person name="Nourdin-Galindo G."/>
            <person name="Marshall S.H."/>
            <person name="Overmann J."/>
        </authorList>
    </citation>
    <scope>NUCLEOTIDE SEQUENCE [LARGE SCALE GENOMIC DNA]</scope>
    <source>
        <strain evidence="2 3">Psal-009</strain>
        <plasmid evidence="2 3">unnamed3</plasmid>
    </source>
</reference>
<organism evidence="2 3">
    <name type="scientific">Piscirickettsia salmonis</name>
    <dbReference type="NCBI Taxonomy" id="1238"/>
    <lineage>
        <taxon>Bacteria</taxon>
        <taxon>Pseudomonadati</taxon>
        <taxon>Pseudomonadota</taxon>
        <taxon>Gammaproteobacteria</taxon>
        <taxon>Thiotrichales</taxon>
        <taxon>Piscirickettsiaceae</taxon>
        <taxon>Piscirickettsia</taxon>
    </lineage>
</organism>
<dbReference type="InterPro" id="IPR000792">
    <property type="entry name" value="Tscrpt_reg_LuxR_C"/>
</dbReference>
<dbReference type="InterPro" id="IPR009959">
    <property type="entry name" value="Cyclase_SnoaL-like"/>
</dbReference>
<dbReference type="GO" id="GO:0003677">
    <property type="term" value="F:DNA binding"/>
    <property type="evidence" value="ECO:0007669"/>
    <property type="project" value="InterPro"/>
</dbReference>
<dbReference type="Proteomes" id="UP000422232">
    <property type="component" value="Plasmid unnamed3"/>
</dbReference>
<keyword evidence="2" id="KW-0614">Plasmid</keyword>
<accession>A0A9Q6LPU2</accession>
<dbReference type="GO" id="GO:0030638">
    <property type="term" value="P:polyketide metabolic process"/>
    <property type="evidence" value="ECO:0007669"/>
    <property type="project" value="InterPro"/>
</dbReference>
<dbReference type="InterPro" id="IPR036388">
    <property type="entry name" value="WH-like_DNA-bd_sf"/>
</dbReference>
<dbReference type="Pfam" id="PF07366">
    <property type="entry name" value="SnoaL"/>
    <property type="match status" value="1"/>
</dbReference>
<dbReference type="Gene3D" id="3.10.450.50">
    <property type="match status" value="1"/>
</dbReference>
<sequence length="242" mass="27870">MMLNKKALIEYLNITLRDQELSIVDDLLLDTSINTTEFGVKIGPEGIKDSYRNWFSLFSGIDFKVIECVILSPECTLIRFEETVKHLGTFKGIKATGKKVKFVVTCVYYSNKGKISHYTVSSDITQIMSQLIDTSKECLSLYIDKPMITRDQSYYFSKTLGKLKEYDLTIRAKQLECLSLWFNGYSVKKIAKFLEKSPDTVKDHLEVVKNNLGCYKKKEVFDFIKENSLEHVMTECVHTMKA</sequence>
<dbReference type="Pfam" id="PF00196">
    <property type="entry name" value="GerE"/>
    <property type="match status" value="1"/>
</dbReference>
<proteinExistence type="predicted"/>
<evidence type="ECO:0000313" key="3">
    <source>
        <dbReference type="Proteomes" id="UP000422232"/>
    </source>
</evidence>
<dbReference type="Gene3D" id="1.10.10.10">
    <property type="entry name" value="Winged helix-like DNA-binding domain superfamily/Winged helix DNA-binding domain"/>
    <property type="match status" value="1"/>
</dbReference>
<dbReference type="RefSeq" id="WP_032126987.1">
    <property type="nucleotide sequence ID" value="NZ_CP033943.1"/>
</dbReference>
<feature type="domain" description="HTH luxR-type" evidence="1">
    <location>
        <begin position="173"/>
        <end position="220"/>
    </location>
</feature>
<dbReference type="InterPro" id="IPR032710">
    <property type="entry name" value="NTF2-like_dom_sf"/>
</dbReference>
<evidence type="ECO:0000259" key="1">
    <source>
        <dbReference type="Pfam" id="PF00196"/>
    </source>
</evidence>
<evidence type="ECO:0000313" key="2">
    <source>
        <dbReference type="EMBL" id="QGO07816.1"/>
    </source>
</evidence>
<gene>
    <name evidence="2" type="ORF">Psal009_03775</name>
</gene>
<geneLocation type="plasmid" evidence="2 3">
    <name>unnamed3</name>
</geneLocation>
<dbReference type="InterPro" id="IPR016032">
    <property type="entry name" value="Sig_transdc_resp-reg_C-effctor"/>
</dbReference>
<dbReference type="GO" id="GO:0006355">
    <property type="term" value="P:regulation of DNA-templated transcription"/>
    <property type="evidence" value="ECO:0007669"/>
    <property type="project" value="InterPro"/>
</dbReference>
<dbReference type="AlphaFoldDB" id="A0A9Q6LPU2"/>